<feature type="binding site" evidence="1">
    <location>
        <position position="185"/>
    </location>
    <ligand>
        <name>Zn(2+)</name>
        <dbReference type="ChEBI" id="CHEBI:29105"/>
        <label>2</label>
    </ligand>
</feature>
<keyword evidence="1" id="KW-0862">Zinc</keyword>
<dbReference type="GO" id="GO:0019213">
    <property type="term" value="F:deacetylase activity"/>
    <property type="evidence" value="ECO:0007669"/>
    <property type="project" value="InterPro"/>
</dbReference>
<organism evidence="5 6">
    <name type="scientific">Coprobacillus cateniformis</name>
    <dbReference type="NCBI Taxonomy" id="100884"/>
    <lineage>
        <taxon>Bacteria</taxon>
        <taxon>Bacillati</taxon>
        <taxon>Bacillota</taxon>
        <taxon>Erysipelotrichia</taxon>
        <taxon>Erysipelotrichales</taxon>
        <taxon>Coprobacillaceae</taxon>
        <taxon>Coprobacillus</taxon>
    </lineage>
</organism>
<name>E7G6P3_9FIRM</name>
<evidence type="ECO:0000256" key="3">
    <source>
        <dbReference type="PIRSR" id="PIRSR039004-3"/>
    </source>
</evidence>
<dbReference type="GO" id="GO:0016810">
    <property type="term" value="F:hydrolase activity, acting on carbon-nitrogen (but not peptide) bonds"/>
    <property type="evidence" value="ECO:0007669"/>
    <property type="project" value="InterPro"/>
</dbReference>
<comment type="caution">
    <text evidence="5">The sequence shown here is derived from an EMBL/GenBank/DDBJ whole genome shotgun (WGS) entry which is preliminary data.</text>
</comment>
<dbReference type="NCBIfam" id="TIGR03583">
    <property type="entry name" value="EF_0837"/>
    <property type="match status" value="1"/>
</dbReference>
<dbReference type="Proteomes" id="UP000003157">
    <property type="component" value="Unassembled WGS sequence"/>
</dbReference>
<evidence type="ECO:0000313" key="6">
    <source>
        <dbReference type="Proteomes" id="UP000003157"/>
    </source>
</evidence>
<dbReference type="Gene3D" id="2.30.40.10">
    <property type="entry name" value="Urease, subunit C, domain 1"/>
    <property type="match status" value="1"/>
</dbReference>
<proteinExistence type="predicted"/>
<protein>
    <submittedName>
        <fullName evidence="5">Amidohydrolase</fullName>
    </submittedName>
</protein>
<dbReference type="SUPFAM" id="SSF51556">
    <property type="entry name" value="Metallo-dependent hydrolases"/>
    <property type="match status" value="1"/>
</dbReference>
<dbReference type="SUPFAM" id="SSF51338">
    <property type="entry name" value="Composite domain of metallo-dependent hydrolases"/>
    <property type="match status" value="1"/>
</dbReference>
<feature type="binding site" description="via carbamate group" evidence="1">
    <location>
        <position position="152"/>
    </location>
    <ligand>
        <name>Zn(2+)</name>
        <dbReference type="ChEBI" id="CHEBI:29105"/>
        <label>2</label>
    </ligand>
</feature>
<accession>E7G6P3</accession>
<evidence type="ECO:0000259" key="4">
    <source>
        <dbReference type="Pfam" id="PF01979"/>
    </source>
</evidence>
<feature type="domain" description="Amidohydrolase-related" evidence="4">
    <location>
        <begin position="49"/>
        <end position="347"/>
    </location>
</feature>
<feature type="modified residue" description="N6-carboxylysine" evidence="2">
    <location>
        <position position="152"/>
    </location>
</feature>
<feature type="binding site" evidence="1">
    <location>
        <position position="267"/>
    </location>
    <ligand>
        <name>Zn(2+)</name>
        <dbReference type="ChEBI" id="CHEBI:29105"/>
        <label>1</label>
    </ligand>
</feature>
<dbReference type="InterPro" id="IPR047601">
    <property type="entry name" value="EF_0837-like"/>
</dbReference>
<feature type="binding site" evidence="1">
    <location>
        <position position="58"/>
    </location>
    <ligand>
        <name>Zn(2+)</name>
        <dbReference type="ChEBI" id="CHEBI:29105"/>
        <label>1</label>
    </ligand>
</feature>
<keyword evidence="6" id="KW-1185">Reference proteome</keyword>
<dbReference type="InterPro" id="IPR011059">
    <property type="entry name" value="Metal-dep_hydrolase_composite"/>
</dbReference>
<dbReference type="HOGENOM" id="CLU_036699_1_0_9"/>
<feature type="binding site" evidence="1">
    <location>
        <position position="208"/>
    </location>
    <ligand>
        <name>Zn(2+)</name>
        <dbReference type="ChEBI" id="CHEBI:29105"/>
        <label>2</label>
    </ligand>
</feature>
<dbReference type="GeneID" id="78229160"/>
<evidence type="ECO:0000313" key="5">
    <source>
        <dbReference type="EMBL" id="EFW06199.1"/>
    </source>
</evidence>
<gene>
    <name evidence="5" type="ORF">HMPREF9488_00431</name>
</gene>
<dbReference type="STRING" id="100884.GCA_000269565_01280"/>
<dbReference type="PANTHER" id="PTHR42717">
    <property type="entry name" value="DIHYDROOROTASE-RELATED"/>
    <property type="match status" value="1"/>
</dbReference>
<sequence length="370" mass="41661">MNKFMIENARLVDGRIVSIFVQNGVIQQVASSIKVDNETQVIHLDNESYVSAGWIDTHTHCFDKFELYADNCESIGYKKGVTTVIDAGTSGADNVDEFYDSVKNCKTHVYSLLNISKTGLYAQNELADMRHVDSDAFMQAYQKHPHFIIGVKARMSKSVVEESGDLPLFEALKIAEQTKLPLMVHIGTAPSKLETVLANIRSGDIVTHIFNPKTNGIIQDSHIKECVFDAYQRGVFFDLGHGTDSFSFDVLDKANQNDLKVHSISSDIYYRNRQNGPVYDLATTMSKLYRKGYDLKEVIACVTSHPAKMLNLSHLGRIEKGYCGEFTIFKIIHKNKELVDSTGKRIIVSEYIQPVAVIIRNEYIQLEEDC</sequence>
<dbReference type="RefSeq" id="WP_008787552.1">
    <property type="nucleotide sequence ID" value="NZ_AKCB01000001.1"/>
</dbReference>
<keyword evidence="1" id="KW-0479">Metal-binding</keyword>
<evidence type="ECO:0000256" key="1">
    <source>
        <dbReference type="PIRSR" id="PIRSR039004-1"/>
    </source>
</evidence>
<keyword evidence="5" id="KW-0378">Hydrolase</keyword>
<dbReference type="GO" id="GO:0046872">
    <property type="term" value="F:metal ion binding"/>
    <property type="evidence" value="ECO:0007669"/>
    <property type="project" value="UniProtKB-KW"/>
</dbReference>
<reference evidence="5 6" key="1">
    <citation type="submission" date="2010-12" db="EMBL/GenBank/DDBJ databases">
        <title>The Genome Sequence of Coprobacillus sp. strain 29_1.</title>
        <authorList>
            <consortium name="The Broad Institute Genome Sequencing Platform"/>
            <person name="Earl A."/>
            <person name="Ward D."/>
            <person name="Feldgarden M."/>
            <person name="Gevers D."/>
            <person name="Daigneault M."/>
            <person name="Sibley C.D."/>
            <person name="White A."/>
            <person name="Strauss J."/>
            <person name="Allen-Vercoe E."/>
            <person name="Young S.K."/>
            <person name="Zeng Q."/>
            <person name="Gargeya S."/>
            <person name="Fitzgerald M."/>
            <person name="Haas B."/>
            <person name="Abouelleil A."/>
            <person name="Alvarado L."/>
            <person name="Arachchi H.M."/>
            <person name="Berlin A."/>
            <person name="Brown A."/>
            <person name="Chapman S.B."/>
            <person name="Chen Z."/>
            <person name="Dunbar C."/>
            <person name="Freedman E."/>
            <person name="Gearin G."/>
            <person name="Gellesch M."/>
            <person name="Goldberg J."/>
            <person name="Griggs A."/>
            <person name="Gujja S."/>
            <person name="Heilman E."/>
            <person name="Heiman D."/>
            <person name="Howarth C."/>
            <person name="Larson L."/>
            <person name="Lui A."/>
            <person name="MacDonald P.J.P."/>
            <person name="Mehta T."/>
            <person name="Montmayeur A."/>
            <person name="Murphy C."/>
            <person name="Neiman D."/>
            <person name="Pearson M."/>
            <person name="Priest M."/>
            <person name="Roberts A."/>
            <person name="Saif S."/>
            <person name="Shea T."/>
            <person name="Shenoy N."/>
            <person name="Sisk P."/>
            <person name="Stolte C."/>
            <person name="Sykes S."/>
            <person name="White J."/>
            <person name="Yandava C."/>
            <person name="Nusbaum C."/>
            <person name="Birren B."/>
        </authorList>
    </citation>
    <scope>NUCLEOTIDE SEQUENCE [LARGE SCALE GENOMIC DNA]</scope>
    <source>
        <strain evidence="5 6">29_1</strain>
    </source>
</reference>
<dbReference type="PANTHER" id="PTHR42717:SF1">
    <property type="entry name" value="IMIDAZOLONEPROPIONASE AND RELATED AMIDOHYDROLASES"/>
    <property type="match status" value="1"/>
</dbReference>
<dbReference type="EMBL" id="ADKX01000007">
    <property type="protein sequence ID" value="EFW06199.1"/>
    <property type="molecule type" value="Genomic_DNA"/>
</dbReference>
<dbReference type="AlphaFoldDB" id="E7G6P3"/>
<feature type="binding site" description="via carbamate group" evidence="1">
    <location>
        <position position="152"/>
    </location>
    <ligand>
        <name>Zn(2+)</name>
        <dbReference type="ChEBI" id="CHEBI:29105"/>
        <label>1</label>
    </ligand>
</feature>
<dbReference type="eggNOG" id="COG3964">
    <property type="taxonomic scope" value="Bacteria"/>
</dbReference>
<dbReference type="InterPro" id="IPR032466">
    <property type="entry name" value="Metal_Hydrolase"/>
</dbReference>
<dbReference type="Gene3D" id="3.20.20.140">
    <property type="entry name" value="Metal-dependent hydrolases"/>
    <property type="match status" value="1"/>
</dbReference>
<evidence type="ECO:0000256" key="2">
    <source>
        <dbReference type="PIRSR" id="PIRSR039004-2"/>
    </source>
</evidence>
<dbReference type="InterPro" id="IPR006680">
    <property type="entry name" value="Amidohydro-rel"/>
</dbReference>
<dbReference type="Pfam" id="PF01979">
    <property type="entry name" value="Amidohydro_1"/>
    <property type="match status" value="1"/>
</dbReference>
<dbReference type="PIRSF" id="PIRSF039004">
    <property type="entry name" value="ADE_EF_0837"/>
    <property type="match status" value="1"/>
</dbReference>
<dbReference type="NCBIfam" id="NF006689">
    <property type="entry name" value="PRK09237.1"/>
    <property type="match status" value="1"/>
</dbReference>
<feature type="site" description="Transition state stabilizer" evidence="3">
    <location>
        <position position="154"/>
    </location>
</feature>
<feature type="binding site" evidence="1">
    <location>
        <position position="60"/>
    </location>
    <ligand>
        <name>Zn(2+)</name>
        <dbReference type="ChEBI" id="CHEBI:29105"/>
        <label>1</label>
    </ligand>
</feature>
<dbReference type="InterPro" id="IPR020043">
    <property type="entry name" value="Deacetylase_Atu3266-like"/>
</dbReference>
<dbReference type="OrthoDB" id="9796020at2"/>